<dbReference type="EC" id="1.14.18.1" evidence="2"/>
<dbReference type="InterPro" id="IPR002227">
    <property type="entry name" value="Tyrosinase_Cu-bd"/>
</dbReference>
<evidence type="ECO:0000256" key="6">
    <source>
        <dbReference type="ARBA" id="ARBA00048233"/>
    </source>
</evidence>
<dbReference type="STRING" id="655863.F0XQM3"/>
<evidence type="ECO:0000256" key="2">
    <source>
        <dbReference type="ARBA" id="ARBA00011906"/>
    </source>
</evidence>
<dbReference type="GO" id="GO:0004503">
    <property type="term" value="F:tyrosinase activity"/>
    <property type="evidence" value="ECO:0007669"/>
    <property type="project" value="UniProtKB-EC"/>
</dbReference>
<keyword evidence="5" id="KW-0470">Melanin biosynthesis</keyword>
<comment type="catalytic activity">
    <reaction evidence="7">
        <text>L-tyrosine + O2 = L-dopaquinone + H2O</text>
        <dbReference type="Rhea" id="RHEA:18117"/>
        <dbReference type="ChEBI" id="CHEBI:15377"/>
        <dbReference type="ChEBI" id="CHEBI:15379"/>
        <dbReference type="ChEBI" id="CHEBI:57924"/>
        <dbReference type="ChEBI" id="CHEBI:58315"/>
        <dbReference type="EC" id="1.14.18.1"/>
    </reaction>
</comment>
<evidence type="ECO:0000256" key="4">
    <source>
        <dbReference type="ARBA" id="ARBA00023008"/>
    </source>
</evidence>
<evidence type="ECO:0000259" key="9">
    <source>
        <dbReference type="PROSITE" id="PS00498"/>
    </source>
</evidence>
<dbReference type="eggNOG" id="ENOG502RF7P">
    <property type="taxonomic scope" value="Eukaryota"/>
</dbReference>
<evidence type="ECO:0000313" key="10">
    <source>
        <dbReference type="EMBL" id="EFX00015.1"/>
    </source>
</evidence>
<evidence type="ECO:0000256" key="1">
    <source>
        <dbReference type="ARBA" id="ARBA00009928"/>
    </source>
</evidence>
<comment type="similarity">
    <text evidence="1">Belongs to the tyrosinase family.</text>
</comment>
<dbReference type="PANTHER" id="PTHR11474">
    <property type="entry name" value="TYROSINASE FAMILY MEMBER"/>
    <property type="match status" value="1"/>
</dbReference>
<comment type="catalytic activity">
    <reaction evidence="6">
        <text>2 L-dopa + O2 = 2 L-dopaquinone + 2 H2O</text>
        <dbReference type="Rhea" id="RHEA:34287"/>
        <dbReference type="ChEBI" id="CHEBI:15377"/>
        <dbReference type="ChEBI" id="CHEBI:15379"/>
        <dbReference type="ChEBI" id="CHEBI:57504"/>
        <dbReference type="ChEBI" id="CHEBI:57924"/>
        <dbReference type="EC" id="1.14.18.1"/>
    </reaction>
</comment>
<keyword evidence="4" id="KW-0186">Copper</keyword>
<gene>
    <name evidence="10" type="ORF">CMQ_332</name>
</gene>
<dbReference type="PRINTS" id="PR00092">
    <property type="entry name" value="TYROSINASE"/>
</dbReference>
<proteinExistence type="inferred from homology"/>
<evidence type="ECO:0000256" key="3">
    <source>
        <dbReference type="ARBA" id="ARBA00022723"/>
    </source>
</evidence>
<dbReference type="GeneID" id="25976407"/>
<protein>
    <recommendedName>
        <fullName evidence="2">tyrosinase</fullName>
        <ecNumber evidence="2">1.14.18.1</ecNumber>
    </recommendedName>
</protein>
<dbReference type="Proteomes" id="UP000007796">
    <property type="component" value="Unassembled WGS sequence"/>
</dbReference>
<dbReference type="InterPro" id="IPR008922">
    <property type="entry name" value="Di-copper_centre_dom_sf"/>
</dbReference>
<feature type="domain" description="Tyrosinase copper-binding" evidence="9">
    <location>
        <begin position="350"/>
        <end position="361"/>
    </location>
</feature>
<accession>F0XQM3</accession>
<dbReference type="PROSITE" id="PS00497">
    <property type="entry name" value="TYROSINASE_1"/>
    <property type="match status" value="1"/>
</dbReference>
<organism evidence="11">
    <name type="scientific">Grosmannia clavigera (strain kw1407 / UAMH 11150)</name>
    <name type="common">Blue stain fungus</name>
    <name type="synonym">Graphiocladiella clavigera</name>
    <dbReference type="NCBI Taxonomy" id="655863"/>
    <lineage>
        <taxon>Eukaryota</taxon>
        <taxon>Fungi</taxon>
        <taxon>Dikarya</taxon>
        <taxon>Ascomycota</taxon>
        <taxon>Pezizomycotina</taxon>
        <taxon>Sordariomycetes</taxon>
        <taxon>Sordariomycetidae</taxon>
        <taxon>Ophiostomatales</taxon>
        <taxon>Ophiostomataceae</taxon>
        <taxon>Leptographium</taxon>
    </lineage>
</organism>
<keyword evidence="3" id="KW-0479">Metal-binding</keyword>
<dbReference type="OrthoDB" id="6132182at2759"/>
<dbReference type="PROSITE" id="PS00498">
    <property type="entry name" value="TYROSINASE_2"/>
    <property type="match status" value="1"/>
</dbReference>
<name>F0XQM3_GROCL</name>
<dbReference type="RefSeq" id="XP_014169180.1">
    <property type="nucleotide sequence ID" value="XM_014313705.1"/>
</dbReference>
<reference evidence="10 11" key="1">
    <citation type="journal article" date="2011" name="Proc. Natl. Acad. Sci. U.S.A.">
        <title>Genome and transcriptome analyses of the mountain pine beetle-fungal symbiont Grosmannia clavigera, a lodgepole pine pathogen.</title>
        <authorList>
            <person name="DiGuistini S."/>
            <person name="Wang Y."/>
            <person name="Liao N.Y."/>
            <person name="Taylor G."/>
            <person name="Tanguay P."/>
            <person name="Feau N."/>
            <person name="Henrissat B."/>
            <person name="Chan S.K."/>
            <person name="Hesse-Orce U."/>
            <person name="Alamouti S.M."/>
            <person name="Tsui C.K.M."/>
            <person name="Docking R.T."/>
            <person name="Levasseur A."/>
            <person name="Haridas S."/>
            <person name="Robertson G."/>
            <person name="Birol I."/>
            <person name="Holt R.A."/>
            <person name="Marra M.A."/>
            <person name="Hamelin R.C."/>
            <person name="Hirst M."/>
            <person name="Jones S.J.M."/>
            <person name="Bohlmann J."/>
            <person name="Breuil C."/>
        </authorList>
    </citation>
    <scope>NUCLEOTIDE SEQUENCE [LARGE SCALE GENOMIC DNA]</scope>
    <source>
        <strain evidence="11">kw1407 / UAMH 11150</strain>
    </source>
</reference>
<evidence type="ECO:0000256" key="7">
    <source>
        <dbReference type="ARBA" id="ARBA00048881"/>
    </source>
</evidence>
<dbReference type="GO" id="GO:0042438">
    <property type="term" value="P:melanin biosynthetic process"/>
    <property type="evidence" value="ECO:0007669"/>
    <property type="project" value="UniProtKB-KW"/>
</dbReference>
<dbReference type="InterPro" id="IPR050316">
    <property type="entry name" value="Tyrosinase/Hemocyanin"/>
</dbReference>
<evidence type="ECO:0000259" key="8">
    <source>
        <dbReference type="PROSITE" id="PS00497"/>
    </source>
</evidence>
<dbReference type="Gene3D" id="1.10.1280.10">
    <property type="entry name" value="Di-copper center containing domain from catechol oxidase"/>
    <property type="match status" value="1"/>
</dbReference>
<keyword evidence="11" id="KW-1185">Reference proteome</keyword>
<dbReference type="GO" id="GO:0046872">
    <property type="term" value="F:metal ion binding"/>
    <property type="evidence" value="ECO:0007669"/>
    <property type="project" value="UniProtKB-KW"/>
</dbReference>
<dbReference type="AlphaFoldDB" id="F0XQM3"/>
<dbReference type="InParanoid" id="F0XQM3"/>
<dbReference type="PANTHER" id="PTHR11474:SF76">
    <property type="entry name" value="SHKT DOMAIN-CONTAINING PROTEIN"/>
    <property type="match status" value="1"/>
</dbReference>
<sequence>MGRDKKTVQLREDVYELQKAYDDKDPDSKETQRKKLVMQKVLWSFHIIQQLDPKDPNSFFQIAGYHGMPFRGAGWGNPSWWGGYCNHGNVLFPTWHRAYLLRLENALRSVKGCEDVALPYWNETSSGTRHNGIPDIFLRQKVTIPSSIHEKSDSDLEIDNPLRSYTFQDGITDNLQPVPDADYSKPKGYETKRYPFSGLASSSDIAATNQHNMLMTILNGNDNNTDKLLNKNVRDWLNNSITLSSGQKYSTNTACKYEQCLKAPSYTVFSNATSAAQYNDDICNNTGGNYADSKTGSSNGPTSSAVVSLESAHNDMHLAVGGFSIPGMGDFDPIIGANGDMGENDTAAFDPIFYFHHCFIDKVFWDWQKTWDSTLNSRTQLTIVPEYPGTNSVDSQGPTPGVAGNTWLTMKSPLAPFTKNDEQDGDPLTSNDVVNIVSQLGYKYYDCDDKTYENGTSCKDETCGCRHGAQRASLANKESRSLFELPVGNSGTPEEKSMDVVRISGVNRATIKGSFVLVARATIDGQECVVGTESVLSRWGQSGCANCQSHLGVKAFVPLFGLDHKVLHTVRVGLHGHETSVDNLNSSSGIKGGWRLGKMGTPHGIQPTPAAPAL</sequence>
<dbReference type="HOGENOM" id="CLU_026096_0_0_1"/>
<dbReference type="Pfam" id="PF00264">
    <property type="entry name" value="Tyrosinase"/>
    <property type="match status" value="1"/>
</dbReference>
<dbReference type="SUPFAM" id="SSF48056">
    <property type="entry name" value="Di-copper centre-containing domain"/>
    <property type="match status" value="1"/>
</dbReference>
<evidence type="ECO:0000256" key="5">
    <source>
        <dbReference type="ARBA" id="ARBA00023101"/>
    </source>
</evidence>
<evidence type="ECO:0000313" key="11">
    <source>
        <dbReference type="Proteomes" id="UP000007796"/>
    </source>
</evidence>
<dbReference type="EMBL" id="GL629807">
    <property type="protein sequence ID" value="EFX00015.1"/>
    <property type="molecule type" value="Genomic_DNA"/>
</dbReference>
<feature type="domain" description="Tyrosinase copper-binding" evidence="8">
    <location>
        <begin position="87"/>
        <end position="104"/>
    </location>
</feature>